<dbReference type="Gene3D" id="1.10.287.40">
    <property type="entry name" value="Serine-tRNA synthetase, tRNA binding domain"/>
    <property type="match status" value="1"/>
</dbReference>
<evidence type="ECO:0000256" key="13">
    <source>
        <dbReference type="PIRSR" id="PIRSR001529-1"/>
    </source>
</evidence>
<dbReference type="PANTHER" id="PTHR43697:SF1">
    <property type="entry name" value="SERINE--TRNA LIGASE"/>
    <property type="match status" value="1"/>
</dbReference>
<sequence length="421" mass="47898">MLDLKFVRSNPDAVNAGLSKRGAKLSLDKFLLLDEKRRSLLGEVEELKHNRNKVSEEIGRRKKAGDDAEEMIVQMRQVSERIKAIDEAVKETEEKLQNELLSIPNIPHQSVPSGVSEDDNEEIRVWGKIREFTFIPKAHWDIGEALDIIDFERGTKVSGARFTFLKGMGARLERALINLMLDTHTKEHGYIEIFPPFIVNRDSMVGTGQLPKFAEDMFKLENKEQYLIPTAEVPVTNLYREEIIDEEKLPIYHTAYSGCFRAEAGAHGRDTRGLIRQHQFNKVELVKFSKPENSYEELERLLNNAETILQKLNLPYRVVNLCGGDLGFSAAKTYDIEVWLPSYDTYREISSCSNFEDFQARRADIKYRPAKGKSQYIHTLNGSGLAVGRTLAAIVENYQQEDGTVSVPEALQPYMGIDKIG</sequence>
<keyword evidence="15" id="KW-0175">Coiled coil</keyword>
<keyword evidence="8 12" id="KW-0648">Protein biosynthesis</keyword>
<proteinExistence type="inferred from homology"/>
<dbReference type="InterPro" id="IPR010978">
    <property type="entry name" value="tRNA-bd_arm"/>
</dbReference>
<dbReference type="InterPro" id="IPR033729">
    <property type="entry name" value="SerRS_core"/>
</dbReference>
<keyword evidence="5 12" id="KW-0436">Ligase</keyword>
<dbReference type="Proteomes" id="UP001329915">
    <property type="component" value="Chromosome"/>
</dbReference>
<evidence type="ECO:0000256" key="3">
    <source>
        <dbReference type="ARBA" id="ARBA00010728"/>
    </source>
</evidence>
<comment type="catalytic activity">
    <reaction evidence="11 12">
        <text>tRNA(Ser) + L-serine + ATP = L-seryl-tRNA(Ser) + AMP + diphosphate + H(+)</text>
        <dbReference type="Rhea" id="RHEA:12292"/>
        <dbReference type="Rhea" id="RHEA-COMP:9669"/>
        <dbReference type="Rhea" id="RHEA-COMP:9703"/>
        <dbReference type="ChEBI" id="CHEBI:15378"/>
        <dbReference type="ChEBI" id="CHEBI:30616"/>
        <dbReference type="ChEBI" id="CHEBI:33019"/>
        <dbReference type="ChEBI" id="CHEBI:33384"/>
        <dbReference type="ChEBI" id="CHEBI:78442"/>
        <dbReference type="ChEBI" id="CHEBI:78533"/>
        <dbReference type="ChEBI" id="CHEBI:456215"/>
        <dbReference type="EC" id="6.1.1.11"/>
    </reaction>
</comment>
<keyword evidence="4 12" id="KW-0963">Cytoplasm</keyword>
<comment type="subcellular location">
    <subcellularLocation>
        <location evidence="1 12">Cytoplasm</location>
    </subcellularLocation>
</comment>
<dbReference type="NCBIfam" id="TIGR00414">
    <property type="entry name" value="serS"/>
    <property type="match status" value="1"/>
</dbReference>
<evidence type="ECO:0000256" key="1">
    <source>
        <dbReference type="ARBA" id="ARBA00004496"/>
    </source>
</evidence>
<dbReference type="PANTHER" id="PTHR43697">
    <property type="entry name" value="SERYL-TRNA SYNTHETASE"/>
    <property type="match status" value="1"/>
</dbReference>
<evidence type="ECO:0000256" key="8">
    <source>
        <dbReference type="ARBA" id="ARBA00022917"/>
    </source>
</evidence>
<dbReference type="Gene3D" id="3.30.930.10">
    <property type="entry name" value="Bira Bifunctional Protein, Domain 2"/>
    <property type="match status" value="1"/>
</dbReference>
<feature type="binding site" evidence="13">
    <location>
        <position position="261"/>
    </location>
    <ligand>
        <name>L-serine</name>
        <dbReference type="ChEBI" id="CHEBI:33384"/>
    </ligand>
</feature>
<dbReference type="InterPro" id="IPR006195">
    <property type="entry name" value="aa-tRNA-synth_II"/>
</dbReference>
<reference evidence="17 18" key="1">
    <citation type="submission" date="2023-04" db="EMBL/GenBank/DDBJ databases">
        <authorList>
            <person name="Hsu D."/>
        </authorList>
    </citation>
    <scope>NUCLEOTIDE SEQUENCE [LARGE SCALE GENOMIC DNA]</scope>
    <source>
        <strain evidence="17 18">MK1</strain>
    </source>
</reference>
<dbReference type="RefSeq" id="WP_366923425.1">
    <property type="nucleotide sequence ID" value="NZ_CP121694.1"/>
</dbReference>
<dbReference type="GO" id="GO:0016260">
    <property type="term" value="P:selenocysteine biosynthetic process"/>
    <property type="evidence" value="ECO:0007669"/>
    <property type="project" value="UniProtKB-UniRule"/>
</dbReference>
<dbReference type="AlphaFoldDB" id="A0AAU0UMW1"/>
<evidence type="ECO:0000256" key="9">
    <source>
        <dbReference type="ARBA" id="ARBA00023146"/>
    </source>
</evidence>
<comment type="catalytic activity">
    <reaction evidence="10 12">
        <text>tRNA(Sec) + L-serine + ATP = L-seryl-tRNA(Sec) + AMP + diphosphate + H(+)</text>
        <dbReference type="Rhea" id="RHEA:42580"/>
        <dbReference type="Rhea" id="RHEA-COMP:9742"/>
        <dbReference type="Rhea" id="RHEA-COMP:10128"/>
        <dbReference type="ChEBI" id="CHEBI:15378"/>
        <dbReference type="ChEBI" id="CHEBI:30616"/>
        <dbReference type="ChEBI" id="CHEBI:33019"/>
        <dbReference type="ChEBI" id="CHEBI:33384"/>
        <dbReference type="ChEBI" id="CHEBI:78442"/>
        <dbReference type="ChEBI" id="CHEBI:78533"/>
        <dbReference type="ChEBI" id="CHEBI:456215"/>
        <dbReference type="EC" id="6.1.1.11"/>
    </reaction>
</comment>
<evidence type="ECO:0000256" key="4">
    <source>
        <dbReference type="ARBA" id="ARBA00022490"/>
    </source>
</evidence>
<evidence type="ECO:0000313" key="18">
    <source>
        <dbReference type="Proteomes" id="UP001329915"/>
    </source>
</evidence>
<dbReference type="GO" id="GO:0006434">
    <property type="term" value="P:seryl-tRNA aminoacylation"/>
    <property type="evidence" value="ECO:0007669"/>
    <property type="project" value="UniProtKB-UniRule"/>
</dbReference>
<keyword evidence="18" id="KW-1185">Reference proteome</keyword>
<keyword evidence="7 12" id="KW-0067">ATP-binding</keyword>
<dbReference type="CDD" id="cd00770">
    <property type="entry name" value="SerRS_core"/>
    <property type="match status" value="1"/>
</dbReference>
<comment type="caution">
    <text evidence="12">Lacks conserved residue(s) required for the propagation of feature annotation.</text>
</comment>
<keyword evidence="9 12" id="KW-0030">Aminoacyl-tRNA synthetase</keyword>
<evidence type="ECO:0000256" key="6">
    <source>
        <dbReference type="ARBA" id="ARBA00022741"/>
    </source>
</evidence>
<dbReference type="SUPFAM" id="SSF46589">
    <property type="entry name" value="tRNA-binding arm"/>
    <property type="match status" value="1"/>
</dbReference>
<evidence type="ECO:0000313" key="17">
    <source>
        <dbReference type="EMBL" id="WRO20532.1"/>
    </source>
</evidence>
<protein>
    <recommendedName>
        <fullName evidence="12">Serine--tRNA ligase</fullName>
        <ecNumber evidence="12">6.1.1.11</ecNumber>
    </recommendedName>
    <alternativeName>
        <fullName evidence="12">Seryl-tRNA synthetase</fullName>
        <shortName evidence="12">SerRS</shortName>
    </alternativeName>
    <alternativeName>
        <fullName evidence="12">Seryl-tRNA(Ser/Sec) synthetase</fullName>
    </alternativeName>
</protein>
<evidence type="ECO:0000256" key="5">
    <source>
        <dbReference type="ARBA" id="ARBA00022598"/>
    </source>
</evidence>
<feature type="binding site" evidence="13">
    <location>
        <position position="381"/>
    </location>
    <ligand>
        <name>L-serine</name>
        <dbReference type="ChEBI" id="CHEBI:33384"/>
    </ligand>
</feature>
<feature type="binding site" evidence="12 14">
    <location>
        <begin position="348"/>
        <end position="351"/>
    </location>
    <ligand>
        <name>ATP</name>
        <dbReference type="ChEBI" id="CHEBI:30616"/>
    </ligand>
</feature>
<keyword evidence="6 12" id="KW-0547">Nucleotide-binding</keyword>
<dbReference type="HAMAP" id="MF_00176">
    <property type="entry name" value="Ser_tRNA_synth_type1"/>
    <property type="match status" value="1"/>
</dbReference>
<dbReference type="KEGG" id="dbc:MFMK1_000314"/>
<evidence type="ECO:0000256" key="7">
    <source>
        <dbReference type="ARBA" id="ARBA00022840"/>
    </source>
</evidence>
<dbReference type="Pfam" id="PF00587">
    <property type="entry name" value="tRNA-synt_2b"/>
    <property type="match status" value="1"/>
</dbReference>
<dbReference type="InterPro" id="IPR042103">
    <property type="entry name" value="SerRS_1_N_sf"/>
</dbReference>
<dbReference type="EC" id="6.1.1.11" evidence="12"/>
<evidence type="ECO:0000256" key="12">
    <source>
        <dbReference type="HAMAP-Rule" id="MF_00176"/>
    </source>
</evidence>
<dbReference type="GO" id="GO:0140096">
    <property type="term" value="F:catalytic activity, acting on a protein"/>
    <property type="evidence" value="ECO:0007669"/>
    <property type="project" value="UniProtKB-ARBA"/>
</dbReference>
<name>A0AAU0UMW1_9FIRM</name>
<evidence type="ECO:0000256" key="2">
    <source>
        <dbReference type="ARBA" id="ARBA00005045"/>
    </source>
</evidence>
<organism evidence="17 18">
    <name type="scientific">Metallumcola ferriviriculae</name>
    <dbReference type="NCBI Taxonomy" id="3039180"/>
    <lineage>
        <taxon>Bacteria</taxon>
        <taxon>Bacillati</taxon>
        <taxon>Bacillota</taxon>
        <taxon>Clostridia</taxon>
        <taxon>Neomoorellales</taxon>
        <taxon>Desulfitibacteraceae</taxon>
        <taxon>Metallumcola</taxon>
    </lineage>
</organism>
<dbReference type="PIRSF" id="PIRSF001529">
    <property type="entry name" value="Ser-tRNA-synth_IIa"/>
    <property type="match status" value="1"/>
</dbReference>
<evidence type="ECO:0000256" key="10">
    <source>
        <dbReference type="ARBA" id="ARBA00047929"/>
    </source>
</evidence>
<dbReference type="PRINTS" id="PR00981">
    <property type="entry name" value="TRNASYNTHSER"/>
</dbReference>
<dbReference type="GO" id="GO:0004828">
    <property type="term" value="F:serine-tRNA ligase activity"/>
    <property type="evidence" value="ECO:0007669"/>
    <property type="project" value="UniProtKB-UniRule"/>
</dbReference>
<dbReference type="GO" id="GO:0016740">
    <property type="term" value="F:transferase activity"/>
    <property type="evidence" value="ECO:0007669"/>
    <property type="project" value="UniProtKB-ARBA"/>
</dbReference>
<dbReference type="InterPro" id="IPR002317">
    <property type="entry name" value="Ser-tRNA-ligase_type_1"/>
</dbReference>
<feature type="coiled-coil region" evidence="15">
    <location>
        <begin position="37"/>
        <end position="95"/>
    </location>
</feature>
<feature type="binding site" evidence="12 13">
    <location>
        <position position="284"/>
    </location>
    <ligand>
        <name>L-serine</name>
        <dbReference type="ChEBI" id="CHEBI:33384"/>
    </ligand>
</feature>
<evidence type="ECO:0000256" key="14">
    <source>
        <dbReference type="PIRSR" id="PIRSR001529-2"/>
    </source>
</evidence>
<comment type="function">
    <text evidence="12">Catalyzes the attachment of serine to tRNA(Ser). Is also able to aminoacylate tRNA(Sec) with serine, to form the misacylated tRNA L-seryl-tRNA(Sec), which will be further converted into selenocysteinyl-tRNA(Sec).</text>
</comment>
<dbReference type="InterPro" id="IPR002314">
    <property type="entry name" value="aa-tRNA-synt_IIb"/>
</dbReference>
<feature type="binding site" evidence="13">
    <location>
        <position position="230"/>
    </location>
    <ligand>
        <name>L-serine</name>
        <dbReference type="ChEBI" id="CHEBI:33384"/>
    </ligand>
</feature>
<gene>
    <name evidence="12 17" type="primary">serS</name>
    <name evidence="17" type="ORF">MFMK1_000314</name>
</gene>
<dbReference type="InterPro" id="IPR015866">
    <property type="entry name" value="Ser-tRNA-synth_1_N"/>
</dbReference>
<comment type="subunit">
    <text evidence="12">Homodimer. The tRNA molecule binds across the dimer.</text>
</comment>
<dbReference type="EMBL" id="CP121694">
    <property type="protein sequence ID" value="WRO20532.1"/>
    <property type="molecule type" value="Genomic_DNA"/>
</dbReference>
<dbReference type="InterPro" id="IPR045864">
    <property type="entry name" value="aa-tRNA-synth_II/BPL/LPL"/>
</dbReference>
<evidence type="ECO:0000256" key="15">
    <source>
        <dbReference type="SAM" id="Coils"/>
    </source>
</evidence>
<comment type="domain">
    <text evidence="12">Consists of two distinct domains, a catalytic core and a N-terminal extension that is involved in tRNA binding.</text>
</comment>
<dbReference type="GO" id="GO:0005737">
    <property type="term" value="C:cytoplasm"/>
    <property type="evidence" value="ECO:0007669"/>
    <property type="project" value="UniProtKB-SubCell"/>
</dbReference>
<feature type="binding site" evidence="12">
    <location>
        <begin position="230"/>
        <end position="232"/>
    </location>
    <ligand>
        <name>L-serine</name>
        <dbReference type="ChEBI" id="CHEBI:33384"/>
    </ligand>
</feature>
<feature type="binding site" evidence="12 14">
    <location>
        <begin position="261"/>
        <end position="263"/>
    </location>
    <ligand>
        <name>ATP</name>
        <dbReference type="ChEBI" id="CHEBI:30616"/>
    </ligand>
</feature>
<dbReference type="GO" id="GO:0005524">
    <property type="term" value="F:ATP binding"/>
    <property type="evidence" value="ECO:0007669"/>
    <property type="project" value="UniProtKB-UniRule"/>
</dbReference>
<evidence type="ECO:0000256" key="11">
    <source>
        <dbReference type="ARBA" id="ARBA00048823"/>
    </source>
</evidence>
<evidence type="ECO:0000259" key="16">
    <source>
        <dbReference type="PROSITE" id="PS50862"/>
    </source>
</evidence>
<comment type="pathway">
    <text evidence="2 12">Aminoacyl-tRNA biosynthesis; selenocysteinyl-tRNA(Sec) biosynthesis; L-seryl-tRNA(Sec) from L-serine and tRNA(Sec): step 1/1.</text>
</comment>
<feature type="binding site" evidence="12">
    <location>
        <position position="383"/>
    </location>
    <ligand>
        <name>L-serine</name>
        <dbReference type="ChEBI" id="CHEBI:33384"/>
    </ligand>
</feature>
<comment type="similarity">
    <text evidence="3 12">Belongs to the class-II aminoacyl-tRNA synthetase family. Type-1 seryl-tRNA synthetase subfamily.</text>
</comment>
<dbReference type="SUPFAM" id="SSF55681">
    <property type="entry name" value="Class II aaRS and biotin synthetases"/>
    <property type="match status" value="1"/>
</dbReference>
<feature type="domain" description="Aminoacyl-transfer RNA synthetases class-II family profile" evidence="16">
    <location>
        <begin position="171"/>
        <end position="408"/>
    </location>
</feature>
<dbReference type="Pfam" id="PF02403">
    <property type="entry name" value="Seryl_tRNA_N"/>
    <property type="match status" value="1"/>
</dbReference>
<dbReference type="PROSITE" id="PS50862">
    <property type="entry name" value="AA_TRNA_LIGASE_II"/>
    <property type="match status" value="1"/>
</dbReference>
<accession>A0AAU0UMW1</accession>